<dbReference type="Gene3D" id="3.40.30.10">
    <property type="entry name" value="Glutaredoxin"/>
    <property type="match status" value="1"/>
</dbReference>
<name>A0A9X2C3M5_9BURK</name>
<dbReference type="CDD" id="cd02966">
    <property type="entry name" value="TlpA_like_family"/>
    <property type="match status" value="1"/>
</dbReference>
<accession>A0A9X2C3M5</accession>
<dbReference type="InterPro" id="IPR050553">
    <property type="entry name" value="Thioredoxin_ResA/DsbE_sf"/>
</dbReference>
<evidence type="ECO:0000313" key="2">
    <source>
        <dbReference type="EMBL" id="MCK9687770.1"/>
    </source>
</evidence>
<dbReference type="Proteomes" id="UP001139353">
    <property type="component" value="Unassembled WGS sequence"/>
</dbReference>
<proteinExistence type="predicted"/>
<dbReference type="SUPFAM" id="SSF52833">
    <property type="entry name" value="Thioredoxin-like"/>
    <property type="match status" value="1"/>
</dbReference>
<dbReference type="PANTHER" id="PTHR42852:SF18">
    <property type="entry name" value="CHROMOSOME UNDETERMINED SCAFFOLD_47, WHOLE GENOME SHOTGUN SEQUENCE"/>
    <property type="match status" value="1"/>
</dbReference>
<dbReference type="InterPro" id="IPR013766">
    <property type="entry name" value="Thioredoxin_domain"/>
</dbReference>
<reference evidence="2" key="1">
    <citation type="submission" date="2021-11" db="EMBL/GenBank/DDBJ databases">
        <title>BS-T2-15 a new species belonging to the Comamonadaceae family isolated from the soil of a French oak forest.</title>
        <authorList>
            <person name="Mieszkin S."/>
            <person name="Alain K."/>
        </authorList>
    </citation>
    <scope>NUCLEOTIDE SEQUENCE</scope>
    <source>
        <strain evidence="2">BS-T2-15</strain>
    </source>
</reference>
<dbReference type="EMBL" id="JAJLJH010000005">
    <property type="protein sequence ID" value="MCK9687770.1"/>
    <property type="molecule type" value="Genomic_DNA"/>
</dbReference>
<feature type="domain" description="Thioredoxin" evidence="1">
    <location>
        <begin position="24"/>
        <end position="164"/>
    </location>
</feature>
<evidence type="ECO:0000313" key="3">
    <source>
        <dbReference type="Proteomes" id="UP001139353"/>
    </source>
</evidence>
<dbReference type="InterPro" id="IPR036249">
    <property type="entry name" value="Thioredoxin-like_sf"/>
</dbReference>
<dbReference type="PROSITE" id="PS51352">
    <property type="entry name" value="THIOREDOXIN_2"/>
    <property type="match status" value="1"/>
</dbReference>
<gene>
    <name evidence="2" type="ORF">LPC04_18870</name>
</gene>
<dbReference type="RefSeq" id="WP_275683806.1">
    <property type="nucleotide sequence ID" value="NZ_JAJLJH010000005.1"/>
</dbReference>
<dbReference type="PANTHER" id="PTHR42852">
    <property type="entry name" value="THIOL:DISULFIDE INTERCHANGE PROTEIN DSBE"/>
    <property type="match status" value="1"/>
</dbReference>
<protein>
    <submittedName>
        <fullName evidence="2">TlpA family protein disulfide reductase</fullName>
    </submittedName>
</protein>
<dbReference type="InterPro" id="IPR013740">
    <property type="entry name" value="Redoxin"/>
</dbReference>
<dbReference type="GO" id="GO:0016491">
    <property type="term" value="F:oxidoreductase activity"/>
    <property type="evidence" value="ECO:0007669"/>
    <property type="project" value="InterPro"/>
</dbReference>
<keyword evidence="3" id="KW-1185">Reference proteome</keyword>
<dbReference type="PROSITE" id="PS51257">
    <property type="entry name" value="PROKAR_LIPOPROTEIN"/>
    <property type="match status" value="1"/>
</dbReference>
<evidence type="ECO:0000259" key="1">
    <source>
        <dbReference type="PROSITE" id="PS51352"/>
    </source>
</evidence>
<organism evidence="2 3">
    <name type="scientific">Scleromatobacter humisilvae</name>
    <dbReference type="NCBI Taxonomy" id="2897159"/>
    <lineage>
        <taxon>Bacteria</taxon>
        <taxon>Pseudomonadati</taxon>
        <taxon>Pseudomonadota</taxon>
        <taxon>Betaproteobacteria</taxon>
        <taxon>Burkholderiales</taxon>
        <taxon>Sphaerotilaceae</taxon>
        <taxon>Scleromatobacter</taxon>
    </lineage>
</organism>
<dbReference type="Pfam" id="PF08534">
    <property type="entry name" value="Redoxin"/>
    <property type="match status" value="1"/>
</dbReference>
<dbReference type="AlphaFoldDB" id="A0A9X2C3M5"/>
<sequence length="166" mass="17864">MKSDRALALLAPAAALVAAMLSGCSRVEQAPAVSYTLLDGRRTELAALRGHVVLVNFWATDCAPCVEEMPAMVANWRRFSPQGFETLAVAMQTDPPALVSNFAQARALPFGVVIDNTGEVARRLGNVQFTPTSLLINKRGEIVKRWVGKTDFEALAPLIAELDGRG</sequence>
<comment type="caution">
    <text evidence="2">The sequence shown here is derived from an EMBL/GenBank/DDBJ whole genome shotgun (WGS) entry which is preliminary data.</text>
</comment>